<evidence type="ECO:0000256" key="3">
    <source>
        <dbReference type="SAM" id="MobiDB-lite"/>
    </source>
</evidence>
<dbReference type="Proteomes" id="UP000646749">
    <property type="component" value="Unassembled WGS sequence"/>
</dbReference>
<dbReference type="InterPro" id="IPR042098">
    <property type="entry name" value="TauD-like_sf"/>
</dbReference>
<dbReference type="InterPro" id="IPR009081">
    <property type="entry name" value="PP-bd_ACP"/>
</dbReference>
<dbReference type="InterPro" id="IPR042099">
    <property type="entry name" value="ANL_N_sf"/>
</dbReference>
<feature type="domain" description="TauD/TfdA-like" evidence="6">
    <location>
        <begin position="869"/>
        <end position="1159"/>
    </location>
</feature>
<dbReference type="InterPro" id="IPR010071">
    <property type="entry name" value="AA_adenyl_dom"/>
</dbReference>
<dbReference type="Gene3D" id="3.30.300.30">
    <property type="match status" value="1"/>
</dbReference>
<feature type="domain" description="Carrier" evidence="5">
    <location>
        <begin position="754"/>
        <end position="814"/>
    </location>
</feature>
<dbReference type="EMBL" id="BONW01000042">
    <property type="protein sequence ID" value="GIG92292.1"/>
    <property type="molecule type" value="Genomic_DNA"/>
</dbReference>
<evidence type="ECO:0000256" key="2">
    <source>
        <dbReference type="ARBA" id="ARBA00023004"/>
    </source>
</evidence>
<dbReference type="Pfam" id="PF02668">
    <property type="entry name" value="TauD"/>
    <property type="match status" value="1"/>
</dbReference>
<accession>A0ABQ4EC31</accession>
<dbReference type="InterPro" id="IPR036736">
    <property type="entry name" value="ACP-like_sf"/>
</dbReference>
<dbReference type="InterPro" id="IPR000873">
    <property type="entry name" value="AMP-dep_synth/lig_dom"/>
</dbReference>
<dbReference type="PANTHER" id="PTHR45527:SF1">
    <property type="entry name" value="FATTY ACID SYNTHASE"/>
    <property type="match status" value="1"/>
</dbReference>
<dbReference type="InterPro" id="IPR045851">
    <property type="entry name" value="AMP-bd_C_sf"/>
</dbReference>
<comment type="caution">
    <text evidence="8">The sequence shown here is derived from an EMBL/GenBank/DDBJ whole genome shotgun (WGS) entry which is preliminary data.</text>
</comment>
<evidence type="ECO:0000259" key="5">
    <source>
        <dbReference type="Pfam" id="PF00550"/>
    </source>
</evidence>
<dbReference type="InterPro" id="IPR020845">
    <property type="entry name" value="AMP-binding_CS"/>
</dbReference>
<feature type="region of interest" description="Disordered" evidence="3">
    <location>
        <begin position="114"/>
        <end position="138"/>
    </location>
</feature>
<dbReference type="NCBIfam" id="TIGR01733">
    <property type="entry name" value="AA-adenyl-dom"/>
    <property type="match status" value="1"/>
</dbReference>
<evidence type="ECO:0000259" key="4">
    <source>
        <dbReference type="Pfam" id="PF00501"/>
    </source>
</evidence>
<dbReference type="PANTHER" id="PTHR45527">
    <property type="entry name" value="NONRIBOSOMAL PEPTIDE SYNTHETASE"/>
    <property type="match status" value="1"/>
</dbReference>
<sequence length="1170" mass="126376">MDVGTTPGPRVGVSTLLPRWVERPAGSGVQAGTYLLDVDPTVAAGVRRVARDVEVSWPAIVLAVHARVLATLSGDSTVTTGLLLAGADRVAARDLAVGDGTWVELVRAAEAVLGGPAGDDGSDRTQDIEDGQDVPDGGPDTVLDLRGTAIDGPGPARALRTSVRWDGDRLVLALGYRLDAVDQDYAARLAGYYATGLAGLVDAPEQRHAACCLVSAEEHRAQRAALCGPRRELPQQRLHELFEERARRHPDVVALVHRDEQWTYGELNRRANRLARALVRGGLDAEEPVAVVMHRDLHWAATVLAVFKAGGAYLPVEPGFPPQRIARMLERAGCRFVVTGRAGEANFAEIRPADAVVLRAEQAARPGGVLDDENLGLPVGPDHLAYIYFTSGSTGEPKGVMCEHAGMVNHVLAKLEDLEVAAGNVVAQVASQCFDISLWQLVSALVVGGRTVVVEQEAVHDTGRFLDVVTRNAVEVLQVVPSYLEALLHHLAQQPRELPALRTVSVTGEAVKPELVARWFAAYPAIRLVNAYGLTETCDDTNHEVMDRPPAGDRVPLGHAVRNADIRLLDEYGRPVPSGAPGEIVFAGVCVARGYINDPERTAAVFHPDPEDADGRLYHSGDVGRLRPDGRLEFLGRRDHQVKIRGFRVELGEVENTLLRVPGIRDAAVVVVGAGEPYLCAFYSGDGGLDEDGIRAELGRSLAAYMVPSVYRELDALPVTGNGKVDRKALVALASGEPAGEPTRRTPPGTPTEEWLARMWSEVSQTPPGLIGQHDNFLDLGTSLAAIKLLASLDRRVSLRELTDSPTLAALGRLVDARGGINRRVNGNRAGVDLLTRTAPAAAPEPVSDYSPGRLDVTFDPGRPAVVHAWTVPAQEARHWLAEHRAALDRLVETRGAVLVRGLGLTDTAALAAAATALSLRLVPEREGFAGRDRHADGVYSSAHWPPDQPMCMHHEMSYTRDVPGRLLLACRRPAVRGGITGVADSRVVAASLPAELVDRFARQGWLLRRVFRDYVGVDWRAAFGVGDRAEAEAYCARYDIEAVWEADGTLRTAQRRDAFLRHPGTGEHCWSNQIGFLNAATLAPAVREYLEAEFGPDGLPFDTFYGDGEPIEPETITVINEAYEAATVREPWQAGDLMLIDNIRMAHSREPYEGPREVLMAFADPVRGA</sequence>
<dbReference type="Gene3D" id="3.30.559.30">
    <property type="entry name" value="Nonribosomal peptide synthetase, condensation domain"/>
    <property type="match status" value="1"/>
</dbReference>
<dbReference type="CDD" id="cd05930">
    <property type="entry name" value="A_NRPS"/>
    <property type="match status" value="1"/>
</dbReference>
<dbReference type="Pfam" id="PF00550">
    <property type="entry name" value="PP-binding"/>
    <property type="match status" value="1"/>
</dbReference>
<dbReference type="SUPFAM" id="SSF47336">
    <property type="entry name" value="ACP-like"/>
    <property type="match status" value="1"/>
</dbReference>
<evidence type="ECO:0000313" key="9">
    <source>
        <dbReference type="Proteomes" id="UP000646749"/>
    </source>
</evidence>
<dbReference type="SUPFAM" id="SSF52777">
    <property type="entry name" value="CoA-dependent acyltransferases"/>
    <property type="match status" value="1"/>
</dbReference>
<keyword evidence="9" id="KW-1185">Reference proteome</keyword>
<keyword evidence="1" id="KW-0560">Oxidoreductase</keyword>
<dbReference type="Gene3D" id="3.40.50.12780">
    <property type="entry name" value="N-terminal domain of ligase-like"/>
    <property type="match status" value="1"/>
</dbReference>
<dbReference type="InterPro" id="IPR003819">
    <property type="entry name" value="TauD/TfdA-like"/>
</dbReference>
<evidence type="ECO:0000259" key="7">
    <source>
        <dbReference type="Pfam" id="PF13193"/>
    </source>
</evidence>
<dbReference type="RefSeq" id="WP_203870637.1">
    <property type="nucleotide sequence ID" value="NZ_BONW01000042.1"/>
</dbReference>
<proteinExistence type="predicted"/>
<feature type="domain" description="AMP-dependent synthetase/ligase" evidence="4">
    <location>
        <begin position="242"/>
        <end position="595"/>
    </location>
</feature>
<evidence type="ECO:0008006" key="10">
    <source>
        <dbReference type="Google" id="ProtNLM"/>
    </source>
</evidence>
<evidence type="ECO:0000259" key="6">
    <source>
        <dbReference type="Pfam" id="PF02668"/>
    </source>
</evidence>
<dbReference type="Pfam" id="PF00501">
    <property type="entry name" value="AMP-binding"/>
    <property type="match status" value="1"/>
</dbReference>
<dbReference type="PROSITE" id="PS00455">
    <property type="entry name" value="AMP_BINDING"/>
    <property type="match status" value="1"/>
</dbReference>
<dbReference type="SUPFAM" id="SSF56801">
    <property type="entry name" value="Acetyl-CoA synthetase-like"/>
    <property type="match status" value="1"/>
</dbReference>
<keyword evidence="2" id="KW-0408">Iron</keyword>
<organism evidence="8 9">
    <name type="scientific">Plantactinospora endophytica</name>
    <dbReference type="NCBI Taxonomy" id="673535"/>
    <lineage>
        <taxon>Bacteria</taxon>
        <taxon>Bacillati</taxon>
        <taxon>Actinomycetota</taxon>
        <taxon>Actinomycetes</taxon>
        <taxon>Micromonosporales</taxon>
        <taxon>Micromonosporaceae</taxon>
        <taxon>Plantactinospora</taxon>
    </lineage>
</organism>
<evidence type="ECO:0000256" key="1">
    <source>
        <dbReference type="ARBA" id="ARBA00023002"/>
    </source>
</evidence>
<dbReference type="Gene3D" id="3.60.130.10">
    <property type="entry name" value="Clavaminate synthase-like"/>
    <property type="match status" value="1"/>
</dbReference>
<gene>
    <name evidence="8" type="ORF">Pen02_72280</name>
</gene>
<reference evidence="8 9" key="1">
    <citation type="submission" date="2021-01" db="EMBL/GenBank/DDBJ databases">
        <title>Whole genome shotgun sequence of Plantactinospora endophytica NBRC 110450.</title>
        <authorList>
            <person name="Komaki H."/>
            <person name="Tamura T."/>
        </authorList>
    </citation>
    <scope>NUCLEOTIDE SEQUENCE [LARGE SCALE GENOMIC DNA]</scope>
    <source>
        <strain evidence="8 9">NBRC 110450</strain>
    </source>
</reference>
<evidence type="ECO:0000313" key="8">
    <source>
        <dbReference type="EMBL" id="GIG92292.1"/>
    </source>
</evidence>
<feature type="domain" description="AMP-binding enzyme C-terminal" evidence="7">
    <location>
        <begin position="653"/>
        <end position="724"/>
    </location>
</feature>
<dbReference type="InterPro" id="IPR025110">
    <property type="entry name" value="AMP-bd_C"/>
</dbReference>
<dbReference type="SUPFAM" id="SSF51197">
    <property type="entry name" value="Clavaminate synthase-like"/>
    <property type="match status" value="1"/>
</dbReference>
<name>A0ABQ4EC31_9ACTN</name>
<dbReference type="Gene3D" id="1.10.1200.10">
    <property type="entry name" value="ACP-like"/>
    <property type="match status" value="1"/>
</dbReference>
<protein>
    <recommendedName>
        <fullName evidence="10">Amino acid adenylation domain-containing protein</fullName>
    </recommendedName>
</protein>
<dbReference type="Pfam" id="PF13193">
    <property type="entry name" value="AMP-binding_C"/>
    <property type="match status" value="1"/>
</dbReference>